<gene>
    <name evidence="2" type="primary">cutA</name>
    <name evidence="2" type="ORF">ACFSF0_11690</name>
</gene>
<comment type="caution">
    <text evidence="2">The sequence shown here is derived from an EMBL/GenBank/DDBJ whole genome shotgun (WGS) entry which is preliminary data.</text>
</comment>
<proteinExistence type="inferred from homology"/>
<dbReference type="SUPFAM" id="SSF54913">
    <property type="entry name" value="GlnB-like"/>
    <property type="match status" value="1"/>
</dbReference>
<dbReference type="InterPro" id="IPR011322">
    <property type="entry name" value="N-reg_PII-like_a/b"/>
</dbReference>
<keyword evidence="3" id="KW-1185">Reference proteome</keyword>
<evidence type="ECO:0000256" key="1">
    <source>
        <dbReference type="ARBA" id="ARBA00010169"/>
    </source>
</evidence>
<dbReference type="PANTHER" id="PTHR23419:SF8">
    <property type="entry name" value="FI09726P"/>
    <property type="match status" value="1"/>
</dbReference>
<dbReference type="RefSeq" id="WP_147914947.1">
    <property type="nucleotide sequence ID" value="NZ_JBHUEJ010000023.1"/>
</dbReference>
<dbReference type="PANTHER" id="PTHR23419">
    <property type="entry name" value="DIVALENT CATION TOLERANCE CUTA-RELATED"/>
    <property type="match status" value="1"/>
</dbReference>
<protein>
    <submittedName>
        <fullName evidence="2">Divalent-cation tolerance protein CutA</fullName>
    </submittedName>
</protein>
<evidence type="ECO:0000313" key="2">
    <source>
        <dbReference type="EMBL" id="MFD1711276.1"/>
    </source>
</evidence>
<evidence type="ECO:0000313" key="3">
    <source>
        <dbReference type="Proteomes" id="UP001597304"/>
    </source>
</evidence>
<name>A0ABW4KVL8_9BURK</name>
<dbReference type="Proteomes" id="UP001597304">
    <property type="component" value="Unassembled WGS sequence"/>
</dbReference>
<organism evidence="2 3">
    <name type="scientific">Ottowia flava</name>
    <dbReference type="NCBI Taxonomy" id="2675430"/>
    <lineage>
        <taxon>Bacteria</taxon>
        <taxon>Pseudomonadati</taxon>
        <taxon>Pseudomonadota</taxon>
        <taxon>Betaproteobacteria</taxon>
        <taxon>Burkholderiales</taxon>
        <taxon>Comamonadaceae</taxon>
        <taxon>Ottowia</taxon>
    </lineage>
</organism>
<dbReference type="Pfam" id="PF03091">
    <property type="entry name" value="CutA1"/>
    <property type="match status" value="1"/>
</dbReference>
<dbReference type="Gene3D" id="3.30.70.120">
    <property type="match status" value="1"/>
</dbReference>
<accession>A0ABW4KVL8</accession>
<comment type="similarity">
    <text evidence="1">Belongs to the CutA family.</text>
</comment>
<sequence length="110" mass="12168">MTDILLVSTTVAERADAERLARTMVEQRLAACAQIERIEASVYRWQGALQQEPEWRVEFKTTEARYAGLEAALLAAHPYEVPAVVAVPTHTVSTAFAEWVRAECPLPDGA</sequence>
<dbReference type="EMBL" id="JBHUEJ010000023">
    <property type="protein sequence ID" value="MFD1711276.1"/>
    <property type="molecule type" value="Genomic_DNA"/>
</dbReference>
<dbReference type="InterPro" id="IPR004323">
    <property type="entry name" value="Ion_tolerance_CutA"/>
</dbReference>
<dbReference type="InterPro" id="IPR015867">
    <property type="entry name" value="N-reg_PII/ATP_PRibTrfase_C"/>
</dbReference>
<reference evidence="3" key="1">
    <citation type="journal article" date="2019" name="Int. J. Syst. Evol. Microbiol.">
        <title>The Global Catalogue of Microorganisms (GCM) 10K type strain sequencing project: providing services to taxonomists for standard genome sequencing and annotation.</title>
        <authorList>
            <consortium name="The Broad Institute Genomics Platform"/>
            <consortium name="The Broad Institute Genome Sequencing Center for Infectious Disease"/>
            <person name="Wu L."/>
            <person name="Ma J."/>
        </authorList>
    </citation>
    <scope>NUCLEOTIDE SEQUENCE [LARGE SCALE GENOMIC DNA]</scope>
    <source>
        <strain evidence="3">LMG 29247</strain>
    </source>
</reference>